<dbReference type="GO" id="GO:0008270">
    <property type="term" value="F:zinc ion binding"/>
    <property type="evidence" value="ECO:0007669"/>
    <property type="project" value="UniProtKB-KW"/>
</dbReference>
<evidence type="ECO:0000256" key="7">
    <source>
        <dbReference type="ARBA" id="ARBA00023125"/>
    </source>
</evidence>
<dbReference type="PANTHER" id="PTHR31576:SF2">
    <property type="entry name" value="TATA BOX-BINDING PROTEIN-ASSOCIATED FACTOR RNA POLYMERASE I SUBUNIT B"/>
    <property type="match status" value="1"/>
</dbReference>
<protein>
    <submittedName>
        <fullName evidence="12">TATA box-binding protein-associated factor RNA polymerase I subunit B</fullName>
    </submittedName>
</protein>
<keyword evidence="8" id="KW-0804">Transcription</keyword>
<feature type="region of interest" description="Disordered" evidence="10">
    <location>
        <begin position="629"/>
        <end position="712"/>
    </location>
</feature>
<evidence type="ECO:0000256" key="9">
    <source>
        <dbReference type="ARBA" id="ARBA00023242"/>
    </source>
</evidence>
<evidence type="ECO:0000313" key="12">
    <source>
        <dbReference type="EMBL" id="KAJ6638624.1"/>
    </source>
</evidence>
<sequence>MEEEAVFKGECVCGSTNFMQEGGKTYCMECQTELESAKEIYYEVVDAGPEIVDATQRSRVLTTTVKKANVKAQELPTSWECFNQLLYNLVDEMEEIEDYICGTINQAFKLTVLQLWAAYLRYHRKAFFSKDSAEYPKFNSRFNILDAEIVYKIKRPKKPQQKKKRTTNVNTRRTERRNIRKMQKLDNQLEIGKRQTENPEPEATQPSIPFQFTSEARRALRTIMSEEHLKEHENDPTLKCHKIRYRDLPIKPEVISKQKLYVLIAMALNHVESEIQLSDFIRFLREGHVSLQNVSPGSTDARYNLDFHNKILRGFPNIHDHLNMRSLATIIAKQIGFKFKKIDMGMLCKRYLHELCLPPEIGTLVDVILNTCPPSMGQGDHQKNYEGRAMAFILFSLKLLFGLDDKREYKISSSASAINEKIMELNFKNPNGVQQKQLFVWSDWVEYIEMRNVILLQLHCPSAMQSYAHSEGMTTMYLDHLKETDEKYAEVKSTLKPNAKFVQRVRDHIQATYKVEPKIKATIKFSPTLCPKRTYMEEVHYNNQTDIFVPAYMKTVHDKRDMEPFLDATKLKSFFHQHKIKLVVQTLKCHGVVKAENSVELEHQEHNFTQYNYYNFNISTENWLKKLKAKQNQVPPKHVPANSPRKLVEDKTKTTRKRPRTTTETVDRHAVKRRRIENANGSQSNNENIFSCVSSNSDDSSDSSEEETTNSGTSLDFFTSNFDYWTLFLSLRGNNIRSEFTDFRHNLSKTFQWLLKQGADLIENQEIDLYYELMAIECYFNKDLSLIEKINSKFDY</sequence>
<feature type="domain" description="Rrn7/TAF1B C-terminal cyclin" evidence="11">
    <location>
        <begin position="324"/>
        <end position="453"/>
    </location>
</feature>
<comment type="similarity">
    <text evidence="2">Belongs to the RRN7/TAF1B family.</text>
</comment>
<reference evidence="12" key="1">
    <citation type="submission" date="2022-07" db="EMBL/GenBank/DDBJ databases">
        <authorList>
            <person name="Trinca V."/>
            <person name="Uliana J.V.C."/>
            <person name="Torres T.T."/>
            <person name="Ward R.J."/>
            <person name="Monesi N."/>
        </authorList>
    </citation>
    <scope>NUCLEOTIDE SEQUENCE</scope>
    <source>
        <strain evidence="12">HSMRA1968</strain>
        <tissue evidence="12">Whole embryos</tissue>
    </source>
</reference>
<feature type="region of interest" description="Disordered" evidence="10">
    <location>
        <begin position="156"/>
        <end position="175"/>
    </location>
</feature>
<dbReference type="EMBL" id="WJQU01000003">
    <property type="protein sequence ID" value="KAJ6638624.1"/>
    <property type="molecule type" value="Genomic_DNA"/>
</dbReference>
<organism evidence="12 13">
    <name type="scientific">Pseudolycoriella hygida</name>
    <dbReference type="NCBI Taxonomy" id="35572"/>
    <lineage>
        <taxon>Eukaryota</taxon>
        <taxon>Metazoa</taxon>
        <taxon>Ecdysozoa</taxon>
        <taxon>Arthropoda</taxon>
        <taxon>Hexapoda</taxon>
        <taxon>Insecta</taxon>
        <taxon>Pterygota</taxon>
        <taxon>Neoptera</taxon>
        <taxon>Endopterygota</taxon>
        <taxon>Diptera</taxon>
        <taxon>Nematocera</taxon>
        <taxon>Sciaroidea</taxon>
        <taxon>Sciaridae</taxon>
        <taxon>Pseudolycoriella</taxon>
    </lineage>
</organism>
<feature type="region of interest" description="Disordered" evidence="10">
    <location>
        <begin position="188"/>
        <end position="207"/>
    </location>
</feature>
<evidence type="ECO:0000256" key="4">
    <source>
        <dbReference type="ARBA" id="ARBA00022771"/>
    </source>
</evidence>
<keyword evidence="13" id="KW-1185">Reference proteome</keyword>
<dbReference type="GO" id="GO:0070860">
    <property type="term" value="C:RNA polymerase I core factor complex"/>
    <property type="evidence" value="ECO:0007669"/>
    <property type="project" value="InterPro"/>
</dbReference>
<dbReference type="Pfam" id="PF20645">
    <property type="entry name" value="Rrn7_cyclin_C"/>
    <property type="match status" value="1"/>
</dbReference>
<dbReference type="GO" id="GO:0042790">
    <property type="term" value="P:nucleolar large rRNA transcription by RNA polymerase I"/>
    <property type="evidence" value="ECO:0007669"/>
    <property type="project" value="TreeGrafter"/>
</dbReference>
<comment type="caution">
    <text evidence="12">The sequence shown here is derived from an EMBL/GenBank/DDBJ whole genome shotgun (WGS) entry which is preliminary data.</text>
</comment>
<feature type="compositionally biased region" description="Polar residues" evidence="10">
    <location>
        <begin position="679"/>
        <end position="693"/>
    </location>
</feature>
<dbReference type="InterPro" id="IPR033599">
    <property type="entry name" value="TAF1B/Rrn7"/>
</dbReference>
<evidence type="ECO:0000256" key="10">
    <source>
        <dbReference type="SAM" id="MobiDB-lite"/>
    </source>
</evidence>
<evidence type="ECO:0000256" key="6">
    <source>
        <dbReference type="ARBA" id="ARBA00023015"/>
    </source>
</evidence>
<evidence type="ECO:0000259" key="11">
    <source>
        <dbReference type="Pfam" id="PF20645"/>
    </source>
</evidence>
<dbReference type="Proteomes" id="UP001151699">
    <property type="component" value="Chromosome X"/>
</dbReference>
<evidence type="ECO:0000313" key="13">
    <source>
        <dbReference type="Proteomes" id="UP001151699"/>
    </source>
</evidence>
<keyword evidence="9" id="KW-0539">Nucleus</keyword>
<dbReference type="OrthoDB" id="10069252at2759"/>
<evidence type="ECO:0000256" key="3">
    <source>
        <dbReference type="ARBA" id="ARBA00022723"/>
    </source>
</evidence>
<gene>
    <name evidence="12" type="primary">TAF1B</name>
    <name evidence="12" type="ORF">Bhyg_11361</name>
</gene>
<comment type="subcellular location">
    <subcellularLocation>
        <location evidence="1">Nucleus</location>
        <location evidence="1">Nucleolus</location>
    </subcellularLocation>
</comment>
<keyword evidence="5" id="KW-0862">Zinc</keyword>
<keyword evidence="7" id="KW-0238">DNA-binding</keyword>
<evidence type="ECO:0000256" key="5">
    <source>
        <dbReference type="ARBA" id="ARBA00022833"/>
    </source>
</evidence>
<dbReference type="AlphaFoldDB" id="A0A9Q0MW79"/>
<evidence type="ECO:0000256" key="2">
    <source>
        <dbReference type="ARBA" id="ARBA00006899"/>
    </source>
</evidence>
<feature type="compositionally biased region" description="Acidic residues" evidence="10">
    <location>
        <begin position="699"/>
        <end position="708"/>
    </location>
</feature>
<dbReference type="PANTHER" id="PTHR31576">
    <property type="entry name" value="TATA BOX-BINDING PROTEIN-ASSOCIATED FACTOR RNA POLYMERASE I SUBUNIT B"/>
    <property type="match status" value="1"/>
</dbReference>
<proteinExistence type="inferred from homology"/>
<accession>A0A9Q0MW79</accession>
<keyword evidence="6" id="KW-0805">Transcription regulation</keyword>
<evidence type="ECO:0000256" key="8">
    <source>
        <dbReference type="ARBA" id="ARBA00023163"/>
    </source>
</evidence>
<keyword evidence="4" id="KW-0863">Zinc-finger</keyword>
<evidence type="ECO:0000256" key="1">
    <source>
        <dbReference type="ARBA" id="ARBA00004604"/>
    </source>
</evidence>
<dbReference type="GO" id="GO:0001164">
    <property type="term" value="F:RNA polymerase I core promoter sequence-specific DNA binding"/>
    <property type="evidence" value="ECO:0007669"/>
    <property type="project" value="InterPro"/>
</dbReference>
<feature type="compositionally biased region" description="Basic residues" evidence="10">
    <location>
        <begin position="156"/>
        <end position="166"/>
    </location>
</feature>
<name>A0A9Q0MW79_9DIPT</name>
<dbReference type="GO" id="GO:0005668">
    <property type="term" value="C:RNA polymerase transcription factor SL1 complex"/>
    <property type="evidence" value="ECO:0007669"/>
    <property type="project" value="TreeGrafter"/>
</dbReference>
<dbReference type="InterPro" id="IPR048538">
    <property type="entry name" value="Rrn7_cyclin_C"/>
</dbReference>
<keyword evidence="3" id="KW-0479">Metal-binding</keyword>